<evidence type="ECO:0000256" key="6">
    <source>
        <dbReference type="SAM" id="MobiDB-lite"/>
    </source>
</evidence>
<keyword evidence="3" id="KW-0201">Cytochrome c-type biogenesis</keyword>
<keyword evidence="5 7" id="KW-0472">Membrane</keyword>
<comment type="subcellular location">
    <subcellularLocation>
        <location evidence="1">Membrane</location>
        <topology evidence="1">Multi-pass membrane protein</topology>
    </subcellularLocation>
</comment>
<feature type="region of interest" description="Disordered" evidence="6">
    <location>
        <begin position="1"/>
        <end position="39"/>
    </location>
</feature>
<dbReference type="InterPro" id="IPR007816">
    <property type="entry name" value="ResB-like_domain"/>
</dbReference>
<evidence type="ECO:0000256" key="5">
    <source>
        <dbReference type="ARBA" id="ARBA00023136"/>
    </source>
</evidence>
<keyword evidence="10" id="KW-1185">Reference proteome</keyword>
<dbReference type="InterPro" id="IPR023494">
    <property type="entry name" value="Cyt_c_bgen_Ccs1/CcsB/ResB"/>
</dbReference>
<evidence type="ECO:0000256" key="4">
    <source>
        <dbReference type="ARBA" id="ARBA00022989"/>
    </source>
</evidence>
<evidence type="ECO:0000313" key="10">
    <source>
        <dbReference type="Proteomes" id="UP001163064"/>
    </source>
</evidence>
<reference evidence="9" key="1">
    <citation type="submission" date="2022-10" db="EMBL/GenBank/DDBJ databases">
        <title>Streptomyces beihaiensis sp. nov., a chitin degrading actinobacterium, isolated from shrimp pond soil.</title>
        <authorList>
            <person name="Xie J."/>
            <person name="Shen N."/>
        </authorList>
    </citation>
    <scope>NUCLEOTIDE SEQUENCE</scope>
    <source>
        <strain evidence="9">GXMU-J5</strain>
    </source>
</reference>
<dbReference type="Pfam" id="PF05140">
    <property type="entry name" value="ResB"/>
    <property type="match status" value="1"/>
</dbReference>
<keyword evidence="4 7" id="KW-1133">Transmembrane helix</keyword>
<proteinExistence type="predicted"/>
<comment type="caution">
    <text evidence="9">The sequence shown here is derived from an EMBL/GenBank/DDBJ whole genome shotgun (WGS) entry which is preliminary data.</text>
</comment>
<feature type="transmembrane region" description="Helical" evidence="7">
    <location>
        <begin position="65"/>
        <end position="83"/>
    </location>
</feature>
<dbReference type="PANTHER" id="PTHR31566:SF0">
    <property type="entry name" value="CYTOCHROME C BIOGENESIS PROTEIN CCS1, CHLOROPLASTIC"/>
    <property type="match status" value="1"/>
</dbReference>
<feature type="compositionally biased region" description="Low complexity" evidence="6">
    <location>
        <begin position="565"/>
        <end position="586"/>
    </location>
</feature>
<feature type="transmembrane region" description="Helical" evidence="7">
    <location>
        <begin position="213"/>
        <end position="232"/>
    </location>
</feature>
<gene>
    <name evidence="9" type="ORF">OFY01_16270</name>
</gene>
<feature type="compositionally biased region" description="Polar residues" evidence="6">
    <location>
        <begin position="1"/>
        <end position="21"/>
    </location>
</feature>
<feature type="transmembrane region" description="Helical" evidence="7">
    <location>
        <begin position="119"/>
        <end position="141"/>
    </location>
</feature>
<evidence type="ECO:0000256" key="1">
    <source>
        <dbReference type="ARBA" id="ARBA00004141"/>
    </source>
</evidence>
<sequence length="586" mass="63580">MSDTQQGARETAQGPNPTTNEDPSELEAASQLSTAPVEDRAPNMPTLGVIGWIRWFWRQLTSMRVALILLFMLSIGAIPGSLIPQSGKSPLKVDDFRKSHTTLAPIYDKLGLFHVYSSVWFSAIYILLFVSLIGCIIPRTWQFVGQLRGRPPRAPRRLDRMPAYATWRTEATPDEVNSAALSLLRGRRFRAHAHAADGSVAAEKGYLREVGNLAFHVALIVMLIAFAYGQLFKYEGGKLVVEGDGFANTLTQYDEFQSGSLFNSDTDLPPFSFTLDKFTGTYERNGPEKGTARTFQATVTYSNGDDGKPARKTIRVNHPLDIDGTKIFLNGHGYAVHVTVRDGKGKTVSDQYVPMLPLDSNITSQGAIKVMDGYRDARGKKEQLGFNAWFVPTFAGAGKGTMFSQFPALDYPVLALNAQHGDLGVDAGLPQNVYQLDTTHMKPYKDADGNLLKARLLPGETMKLPGGNGSITFDKDIKEWATFQIAHSPGDGWALGGAIAAIAGLAGSLFIQRRRVWVRATEGPDGVTVVEMAGLGRSESAKLPEELGDLVGQLHDKAPSAPERVTGAPEPAETTTAVPAAEGAEE</sequence>
<evidence type="ECO:0000313" key="9">
    <source>
        <dbReference type="EMBL" id="MCX3061286.1"/>
    </source>
</evidence>
<accession>A0ABT3TW47</accession>
<dbReference type="RefSeq" id="WP_266600519.1">
    <property type="nucleotide sequence ID" value="NZ_JAPHNL010000179.1"/>
</dbReference>
<name>A0ABT3TW47_9ACTN</name>
<dbReference type="EMBL" id="JAPHNL010000179">
    <property type="protein sequence ID" value="MCX3061286.1"/>
    <property type="molecule type" value="Genomic_DNA"/>
</dbReference>
<protein>
    <submittedName>
        <fullName evidence="9">Cytochrome c biogenesis protein ResB</fullName>
    </submittedName>
</protein>
<organism evidence="9 10">
    <name type="scientific">Streptomyces beihaiensis</name>
    <dbReference type="NCBI Taxonomy" id="2984495"/>
    <lineage>
        <taxon>Bacteria</taxon>
        <taxon>Bacillati</taxon>
        <taxon>Actinomycetota</taxon>
        <taxon>Actinomycetes</taxon>
        <taxon>Kitasatosporales</taxon>
        <taxon>Streptomycetaceae</taxon>
        <taxon>Streptomyces</taxon>
    </lineage>
</organism>
<evidence type="ECO:0000256" key="3">
    <source>
        <dbReference type="ARBA" id="ARBA00022748"/>
    </source>
</evidence>
<dbReference type="Proteomes" id="UP001163064">
    <property type="component" value="Unassembled WGS sequence"/>
</dbReference>
<feature type="transmembrane region" description="Helical" evidence="7">
    <location>
        <begin position="492"/>
        <end position="511"/>
    </location>
</feature>
<evidence type="ECO:0000259" key="8">
    <source>
        <dbReference type="Pfam" id="PF05140"/>
    </source>
</evidence>
<evidence type="ECO:0000256" key="7">
    <source>
        <dbReference type="SAM" id="Phobius"/>
    </source>
</evidence>
<dbReference type="PANTHER" id="PTHR31566">
    <property type="entry name" value="CYTOCHROME C BIOGENESIS PROTEIN CCS1, CHLOROPLASTIC"/>
    <property type="match status" value="1"/>
</dbReference>
<feature type="domain" description="ResB-like" evidence="8">
    <location>
        <begin position="63"/>
        <end position="547"/>
    </location>
</feature>
<keyword evidence="2 7" id="KW-0812">Transmembrane</keyword>
<feature type="region of interest" description="Disordered" evidence="6">
    <location>
        <begin position="553"/>
        <end position="586"/>
    </location>
</feature>
<evidence type="ECO:0000256" key="2">
    <source>
        <dbReference type="ARBA" id="ARBA00022692"/>
    </source>
</evidence>